<comment type="caution">
    <text evidence="2">The sequence shown here is derived from an EMBL/GenBank/DDBJ whole genome shotgun (WGS) entry which is preliminary data.</text>
</comment>
<feature type="chain" id="PRO_5016320616" evidence="1">
    <location>
        <begin position="24"/>
        <end position="90"/>
    </location>
</feature>
<evidence type="ECO:0000256" key="1">
    <source>
        <dbReference type="SAM" id="SignalP"/>
    </source>
</evidence>
<proteinExistence type="predicted"/>
<keyword evidence="3" id="KW-1185">Reference proteome</keyword>
<reference evidence="2 3" key="1">
    <citation type="submission" date="2018-06" db="EMBL/GenBank/DDBJ databases">
        <title>Genomic Encyclopedia of Archaeal and Bacterial Type Strains, Phase II (KMG-II): from individual species to whole genera.</title>
        <authorList>
            <person name="Goeker M."/>
        </authorList>
    </citation>
    <scope>NUCLEOTIDE SEQUENCE [LARGE SCALE GENOMIC DNA]</scope>
    <source>
        <strain evidence="2 3">JCM 11668</strain>
    </source>
</reference>
<name>A0A318TJ18_9BRAD</name>
<evidence type="ECO:0000313" key="2">
    <source>
        <dbReference type="EMBL" id="PYF04861.1"/>
    </source>
</evidence>
<accession>A0A318TJ18</accession>
<sequence length="90" mass="9609">MLHPKYVLLVGLSLLALPVASDAYYRGGAPVDDVSPWVVRSDLLPDNLRMIEQGSAAARIGDSFALFAPAANARDHEAARALLRAAKPRA</sequence>
<gene>
    <name evidence="2" type="ORF">BJ122_10286</name>
</gene>
<organism evidence="2 3">
    <name type="scientific">Rhodopseudomonas faecalis</name>
    <dbReference type="NCBI Taxonomy" id="99655"/>
    <lineage>
        <taxon>Bacteria</taxon>
        <taxon>Pseudomonadati</taxon>
        <taxon>Pseudomonadota</taxon>
        <taxon>Alphaproteobacteria</taxon>
        <taxon>Hyphomicrobiales</taxon>
        <taxon>Nitrobacteraceae</taxon>
        <taxon>Rhodopseudomonas</taxon>
    </lineage>
</organism>
<dbReference type="Proteomes" id="UP000248148">
    <property type="component" value="Unassembled WGS sequence"/>
</dbReference>
<feature type="signal peptide" evidence="1">
    <location>
        <begin position="1"/>
        <end position="23"/>
    </location>
</feature>
<dbReference type="EMBL" id="QJTI01000002">
    <property type="protein sequence ID" value="PYF04861.1"/>
    <property type="molecule type" value="Genomic_DNA"/>
</dbReference>
<protein>
    <submittedName>
        <fullName evidence="2">Uncharacterized protein</fullName>
    </submittedName>
</protein>
<dbReference type="AlphaFoldDB" id="A0A318TJ18"/>
<evidence type="ECO:0000313" key="3">
    <source>
        <dbReference type="Proteomes" id="UP000248148"/>
    </source>
</evidence>
<keyword evidence="1" id="KW-0732">Signal</keyword>
<dbReference type="RefSeq" id="WP_110779521.1">
    <property type="nucleotide sequence ID" value="NZ_QJTI01000002.1"/>
</dbReference>